<reference evidence="3 4" key="1">
    <citation type="submission" date="2021-02" db="EMBL/GenBank/DDBJ databases">
        <title>Safari Cat Assemblies.</title>
        <authorList>
            <person name="Bredemeyer K.R."/>
            <person name="Murphy W.J."/>
        </authorList>
    </citation>
    <scope>NUCLEOTIDE SEQUENCE [LARGE SCALE GENOMIC DNA]</scope>
</reference>
<accession>A0ABI7W2N2</accession>
<dbReference type="Pfam" id="PF00078">
    <property type="entry name" value="RVT_1"/>
    <property type="match status" value="1"/>
</dbReference>
<dbReference type="GeneTree" id="ENSGT00940000164768"/>
<dbReference type="PANTHER" id="PTHR33064">
    <property type="entry name" value="POL PROTEIN"/>
    <property type="match status" value="1"/>
</dbReference>
<proteinExistence type="inferred from homology"/>
<protein>
    <recommendedName>
        <fullName evidence="2">Reverse transcriptase domain-containing protein</fullName>
    </recommendedName>
</protein>
<feature type="domain" description="Reverse transcriptase" evidence="2">
    <location>
        <begin position="1"/>
        <end position="167"/>
    </location>
</feature>
<name>A0ABI7W2N2_FELCA</name>
<keyword evidence="4" id="KW-1185">Reference proteome</keyword>
<dbReference type="SUPFAM" id="SSF56672">
    <property type="entry name" value="DNA/RNA polymerases"/>
    <property type="match status" value="1"/>
</dbReference>
<comment type="similarity">
    <text evidence="1">Belongs to the beta type-B retroviral polymerase family. HERV class-II K(HML-2) pol subfamily.</text>
</comment>
<sequence length="237" mass="27072">GLKTSSGHRWEFHHQPGSDRCLLPLNSAPVGFQHGRRVWYTVLDLKDAFFSLPLAPQSQPLFTFEWHDPEEGYSGQLTWTRLPQGFKNSPTIFDEALHEDLGEYRREHPCLTLLQYVDDTLIAADMAKDCKRGTQGLLATLGALGYRASMKKAQICRERVSYLGYSLEGGQRRLSDARKETVLKIPTPTTRREVREFLGSAGYCRLWVLGFAEISRPLYEATKEGQTFKWTEKEETV</sequence>
<evidence type="ECO:0000313" key="4">
    <source>
        <dbReference type="Proteomes" id="UP000823872"/>
    </source>
</evidence>
<reference evidence="3" key="3">
    <citation type="submission" date="2025-09" db="UniProtKB">
        <authorList>
            <consortium name="Ensembl"/>
        </authorList>
    </citation>
    <scope>IDENTIFICATION</scope>
    <source>
        <strain evidence="3">breed Abyssinian</strain>
    </source>
</reference>
<evidence type="ECO:0000256" key="1">
    <source>
        <dbReference type="ARBA" id="ARBA00010879"/>
    </source>
</evidence>
<evidence type="ECO:0000313" key="3">
    <source>
        <dbReference type="Ensembl" id="ENSFCTP00005004589.1"/>
    </source>
</evidence>
<dbReference type="InterPro" id="IPR043128">
    <property type="entry name" value="Rev_trsase/Diguanyl_cyclase"/>
</dbReference>
<reference evidence="3" key="2">
    <citation type="submission" date="2025-08" db="UniProtKB">
        <authorList>
            <consortium name="Ensembl"/>
        </authorList>
    </citation>
    <scope>IDENTIFICATION</scope>
    <source>
        <strain evidence="3">breed Abyssinian</strain>
    </source>
</reference>
<dbReference type="Proteomes" id="UP000823872">
    <property type="component" value="Chromosome F1"/>
</dbReference>
<dbReference type="PANTHER" id="PTHR33064:SF29">
    <property type="entry name" value="PEPTIDASE A2 DOMAIN-CONTAINING PROTEIN-RELATED"/>
    <property type="match status" value="1"/>
</dbReference>
<dbReference type="Gene3D" id="3.10.10.10">
    <property type="entry name" value="HIV Type 1 Reverse Transcriptase, subunit A, domain 1"/>
    <property type="match status" value="1"/>
</dbReference>
<dbReference type="InterPro" id="IPR051320">
    <property type="entry name" value="Viral_Replic_Matur_Polypro"/>
</dbReference>
<dbReference type="InterPro" id="IPR043502">
    <property type="entry name" value="DNA/RNA_pol_sf"/>
</dbReference>
<dbReference type="Ensembl" id="ENSFCTT00005007166.1">
    <property type="protein sequence ID" value="ENSFCTP00005004589.1"/>
    <property type="gene ID" value="ENSFCTG00005002655.1"/>
</dbReference>
<dbReference type="InterPro" id="IPR000477">
    <property type="entry name" value="RT_dom"/>
</dbReference>
<organism evidence="3 4">
    <name type="scientific">Felis catus</name>
    <name type="common">Cat</name>
    <name type="synonym">Felis silvestris catus</name>
    <dbReference type="NCBI Taxonomy" id="9685"/>
    <lineage>
        <taxon>Eukaryota</taxon>
        <taxon>Metazoa</taxon>
        <taxon>Chordata</taxon>
        <taxon>Craniata</taxon>
        <taxon>Vertebrata</taxon>
        <taxon>Euteleostomi</taxon>
        <taxon>Mammalia</taxon>
        <taxon>Eutheria</taxon>
        <taxon>Laurasiatheria</taxon>
        <taxon>Carnivora</taxon>
        <taxon>Feliformia</taxon>
        <taxon>Felidae</taxon>
        <taxon>Felinae</taxon>
        <taxon>Felis</taxon>
    </lineage>
</organism>
<dbReference type="PROSITE" id="PS50878">
    <property type="entry name" value="RT_POL"/>
    <property type="match status" value="1"/>
</dbReference>
<evidence type="ECO:0000259" key="2">
    <source>
        <dbReference type="PROSITE" id="PS50878"/>
    </source>
</evidence>
<dbReference type="Gene3D" id="3.30.70.270">
    <property type="match status" value="2"/>
</dbReference>